<evidence type="ECO:0000313" key="2">
    <source>
        <dbReference type="Proteomes" id="UP000594638"/>
    </source>
</evidence>
<protein>
    <submittedName>
        <fullName evidence="1">Uncharacterized protein</fullName>
    </submittedName>
</protein>
<keyword evidence="2" id="KW-1185">Reference proteome</keyword>
<proteinExistence type="predicted"/>
<reference evidence="1 2" key="1">
    <citation type="submission" date="2019-12" db="EMBL/GenBank/DDBJ databases">
        <authorList>
            <person name="Alioto T."/>
            <person name="Alioto T."/>
            <person name="Gomez Garrido J."/>
        </authorList>
    </citation>
    <scope>NUCLEOTIDE SEQUENCE [LARGE SCALE GENOMIC DNA]</scope>
</reference>
<sequence>GKLVFDRGNGSSLSKAHDEVHNFHFMPTSEVERQHQTIVVKDGPALSISGGGVILTEHTELQKMEAIGYAGNQICGGCMYLSMSFLGMFYDKFAASFYVMHIGI</sequence>
<accession>A0A8S0SE81</accession>
<organism evidence="1 2">
    <name type="scientific">Olea europaea subsp. europaea</name>
    <dbReference type="NCBI Taxonomy" id="158383"/>
    <lineage>
        <taxon>Eukaryota</taxon>
        <taxon>Viridiplantae</taxon>
        <taxon>Streptophyta</taxon>
        <taxon>Embryophyta</taxon>
        <taxon>Tracheophyta</taxon>
        <taxon>Spermatophyta</taxon>
        <taxon>Magnoliopsida</taxon>
        <taxon>eudicotyledons</taxon>
        <taxon>Gunneridae</taxon>
        <taxon>Pentapetalae</taxon>
        <taxon>asterids</taxon>
        <taxon>lamiids</taxon>
        <taxon>Lamiales</taxon>
        <taxon>Oleaceae</taxon>
        <taxon>Oleeae</taxon>
        <taxon>Olea</taxon>
    </lineage>
</organism>
<gene>
    <name evidence="1" type="ORF">OLEA9_A076673</name>
</gene>
<dbReference type="EMBL" id="CACTIH010004475">
    <property type="protein sequence ID" value="CAA2990912.1"/>
    <property type="molecule type" value="Genomic_DNA"/>
</dbReference>
<dbReference type="Proteomes" id="UP000594638">
    <property type="component" value="Unassembled WGS sequence"/>
</dbReference>
<evidence type="ECO:0000313" key="1">
    <source>
        <dbReference type="EMBL" id="CAA2990912.1"/>
    </source>
</evidence>
<name>A0A8S0SE81_OLEEU</name>
<dbReference type="AlphaFoldDB" id="A0A8S0SE81"/>
<comment type="caution">
    <text evidence="1">The sequence shown here is derived from an EMBL/GenBank/DDBJ whole genome shotgun (WGS) entry which is preliminary data.</text>
</comment>
<feature type="non-terminal residue" evidence="1">
    <location>
        <position position="1"/>
    </location>
</feature>
<dbReference type="Gramene" id="OE9A076673T1">
    <property type="protein sequence ID" value="OE9A076673C1"/>
    <property type="gene ID" value="OE9A076673"/>
</dbReference>